<keyword evidence="2" id="KW-1185">Reference proteome</keyword>
<name>A0A3D8PN77_9BACI</name>
<protein>
    <submittedName>
        <fullName evidence="1">Uncharacterized protein</fullName>
    </submittedName>
</protein>
<sequence length="127" mass="14976">MIIFTVLYIIGYTKYIRRKENRANQQLVENSSLIQSLTAEKEQLLQLIHHSNIPQKYVSIGALQTFEQYVVNGRADNLKEAINLYEQELRHQEHMNELRQLKQIEIATYQKADEAATVGWINLFTRR</sequence>
<dbReference type="AlphaFoldDB" id="A0A3D8PN77"/>
<evidence type="ECO:0000313" key="1">
    <source>
        <dbReference type="EMBL" id="RDW16691.1"/>
    </source>
</evidence>
<proteinExistence type="predicted"/>
<accession>A0A3D8PN77</accession>
<evidence type="ECO:0000313" key="2">
    <source>
        <dbReference type="Proteomes" id="UP000256520"/>
    </source>
</evidence>
<comment type="caution">
    <text evidence="1">The sequence shown here is derived from an EMBL/GenBank/DDBJ whole genome shotgun (WGS) entry which is preliminary data.</text>
</comment>
<dbReference type="RefSeq" id="WP_115750446.1">
    <property type="nucleotide sequence ID" value="NZ_PIOD01000016.1"/>
</dbReference>
<gene>
    <name evidence="1" type="ORF">CWR45_13755</name>
</gene>
<dbReference type="Proteomes" id="UP000256520">
    <property type="component" value="Unassembled WGS sequence"/>
</dbReference>
<organism evidence="1 2">
    <name type="scientific">Oceanobacillus chungangensis</name>
    <dbReference type="NCBI Taxonomy" id="1229152"/>
    <lineage>
        <taxon>Bacteria</taxon>
        <taxon>Bacillati</taxon>
        <taxon>Bacillota</taxon>
        <taxon>Bacilli</taxon>
        <taxon>Bacillales</taxon>
        <taxon>Bacillaceae</taxon>
        <taxon>Oceanobacillus</taxon>
    </lineage>
</organism>
<reference evidence="2" key="1">
    <citation type="submission" date="2017-11" db="EMBL/GenBank/DDBJ databases">
        <authorList>
            <person name="Zhu W."/>
        </authorList>
    </citation>
    <scope>NUCLEOTIDE SEQUENCE [LARGE SCALE GENOMIC DNA]</scope>
    <source>
        <strain evidence="2">CAU 1051</strain>
    </source>
</reference>
<dbReference type="OrthoDB" id="2846347at2"/>
<dbReference type="EMBL" id="PIOD01000016">
    <property type="protein sequence ID" value="RDW16691.1"/>
    <property type="molecule type" value="Genomic_DNA"/>
</dbReference>